<name>H0I428_9HYPH</name>
<reference evidence="2 3" key="1">
    <citation type="journal article" date="2012" name="J. Bacteriol.">
        <title>Draft Genome Sequence of Mesorhizobium alhagi CCNWXJ12-2T, a Novel Salt-Resistant Species Isolated from the Desert of Northwestern China.</title>
        <authorList>
            <person name="Zhou M."/>
            <person name="Chen W."/>
            <person name="Chen H."/>
            <person name="Wei G."/>
        </authorList>
    </citation>
    <scope>NUCLEOTIDE SEQUENCE [LARGE SCALE GENOMIC DNA]</scope>
    <source>
        <strain evidence="2 3">CCNWXJ12-2</strain>
    </source>
</reference>
<dbReference type="Gene3D" id="3.10.450.50">
    <property type="match status" value="1"/>
</dbReference>
<evidence type="ECO:0000313" key="2">
    <source>
        <dbReference type="EMBL" id="EHK52268.1"/>
    </source>
</evidence>
<dbReference type="PATRIC" id="fig|1107882.3.peg.6976"/>
<dbReference type="AlphaFoldDB" id="H0I428"/>
<dbReference type="Proteomes" id="UP000003250">
    <property type="component" value="Unassembled WGS sequence"/>
</dbReference>
<dbReference type="RefSeq" id="WP_008840785.1">
    <property type="nucleotide sequence ID" value="NZ_AHAM01000344.1"/>
</dbReference>
<organism evidence="2 3">
    <name type="scientific">Mesorhizobium alhagi CCNWXJ12-2</name>
    <dbReference type="NCBI Taxonomy" id="1107882"/>
    <lineage>
        <taxon>Bacteria</taxon>
        <taxon>Pseudomonadati</taxon>
        <taxon>Pseudomonadota</taxon>
        <taxon>Alphaproteobacteria</taxon>
        <taxon>Hyphomicrobiales</taxon>
        <taxon>Phyllobacteriaceae</taxon>
        <taxon>Allomesorhizobium</taxon>
    </lineage>
</organism>
<gene>
    <name evidence="2" type="ORF">MAXJ12_36246</name>
</gene>
<dbReference type="Pfam" id="PF14534">
    <property type="entry name" value="DUF4440"/>
    <property type="match status" value="1"/>
</dbReference>
<evidence type="ECO:0000259" key="1">
    <source>
        <dbReference type="Pfam" id="PF14534"/>
    </source>
</evidence>
<protein>
    <recommendedName>
        <fullName evidence="1">DUF4440 domain-containing protein</fullName>
    </recommendedName>
</protein>
<proteinExistence type="predicted"/>
<dbReference type="InterPro" id="IPR027843">
    <property type="entry name" value="DUF4440"/>
</dbReference>
<dbReference type="EMBL" id="AHAM01000344">
    <property type="protein sequence ID" value="EHK52268.1"/>
    <property type="molecule type" value="Genomic_DNA"/>
</dbReference>
<accession>H0I428</accession>
<sequence length="95" mass="10491">MTEDWVLVTADVGPMSRPDFLRAIESGVLTHETMTTVIQRVKVYGDVAVVTGRGQNTGTFRGDPMRADEWITDVYTKTASGWLCAMTHLTPVTET</sequence>
<evidence type="ECO:0000313" key="3">
    <source>
        <dbReference type="Proteomes" id="UP000003250"/>
    </source>
</evidence>
<keyword evidence="3" id="KW-1185">Reference proteome</keyword>
<feature type="domain" description="DUF4440" evidence="1">
    <location>
        <begin position="1"/>
        <end position="83"/>
    </location>
</feature>
<dbReference type="SUPFAM" id="SSF54427">
    <property type="entry name" value="NTF2-like"/>
    <property type="match status" value="1"/>
</dbReference>
<dbReference type="InterPro" id="IPR032710">
    <property type="entry name" value="NTF2-like_dom_sf"/>
</dbReference>